<dbReference type="CDD" id="cd00201">
    <property type="entry name" value="WW"/>
    <property type="match status" value="2"/>
</dbReference>
<keyword evidence="5" id="KW-1003">Cell membrane</keyword>
<dbReference type="GO" id="GO:0006355">
    <property type="term" value="P:regulation of DNA-templated transcription"/>
    <property type="evidence" value="ECO:0007669"/>
    <property type="project" value="TreeGrafter"/>
</dbReference>
<evidence type="ECO:0000256" key="9">
    <source>
        <dbReference type="ARBA" id="ARBA00023015"/>
    </source>
</evidence>
<feature type="compositionally biased region" description="Low complexity" evidence="16">
    <location>
        <begin position="758"/>
        <end position="768"/>
    </location>
</feature>
<dbReference type="PROSITE" id="PS50004">
    <property type="entry name" value="C2"/>
    <property type="match status" value="1"/>
</dbReference>
<evidence type="ECO:0000259" key="18">
    <source>
        <dbReference type="PROSITE" id="PS50020"/>
    </source>
</evidence>
<dbReference type="InterPro" id="IPR001202">
    <property type="entry name" value="WW_dom"/>
</dbReference>
<dbReference type="InterPro" id="IPR000008">
    <property type="entry name" value="C2_dom"/>
</dbReference>
<dbReference type="EMBL" id="GFDF01006200">
    <property type="protein sequence ID" value="JAV07884.1"/>
    <property type="molecule type" value="Transcribed_RNA"/>
</dbReference>
<keyword evidence="12" id="KW-0804">Transcription</keyword>
<feature type="compositionally biased region" description="Acidic residues" evidence="16">
    <location>
        <begin position="812"/>
        <end position="821"/>
    </location>
</feature>
<evidence type="ECO:0000256" key="7">
    <source>
        <dbReference type="ARBA" id="ARBA00022553"/>
    </source>
</evidence>
<evidence type="ECO:0000256" key="12">
    <source>
        <dbReference type="ARBA" id="ARBA00023163"/>
    </source>
</evidence>
<feature type="compositionally biased region" description="Low complexity" evidence="16">
    <location>
        <begin position="479"/>
        <end position="493"/>
    </location>
</feature>
<evidence type="ECO:0000256" key="10">
    <source>
        <dbReference type="ARBA" id="ARBA00023054"/>
    </source>
</evidence>
<protein>
    <recommendedName>
        <fullName evidence="4">Protein kibra</fullName>
    </recommendedName>
</protein>
<feature type="coiled-coil region" evidence="15">
    <location>
        <begin position="949"/>
        <end position="993"/>
    </location>
</feature>
<feature type="coiled-coil region" evidence="15">
    <location>
        <begin position="296"/>
        <end position="323"/>
    </location>
</feature>
<dbReference type="GO" id="GO:0016477">
    <property type="term" value="P:cell migration"/>
    <property type="evidence" value="ECO:0007669"/>
    <property type="project" value="TreeGrafter"/>
</dbReference>
<accession>A0A1L8DNE3</accession>
<keyword evidence="7" id="KW-0597">Phosphoprotein</keyword>
<evidence type="ECO:0000259" key="17">
    <source>
        <dbReference type="PROSITE" id="PS50004"/>
    </source>
</evidence>
<dbReference type="GO" id="GO:0016324">
    <property type="term" value="C:apical plasma membrane"/>
    <property type="evidence" value="ECO:0007669"/>
    <property type="project" value="UniProtKB-SubCell"/>
</dbReference>
<evidence type="ECO:0000256" key="2">
    <source>
        <dbReference type="ARBA" id="ARBA00004496"/>
    </source>
</evidence>
<dbReference type="GO" id="GO:0060090">
    <property type="term" value="F:molecular adaptor activity"/>
    <property type="evidence" value="ECO:0007669"/>
    <property type="project" value="TreeGrafter"/>
</dbReference>
<dbReference type="SUPFAM" id="SSF49562">
    <property type="entry name" value="C2 domain (Calcium/lipid-binding domain, CaLB)"/>
    <property type="match status" value="1"/>
</dbReference>
<dbReference type="AlphaFoldDB" id="A0A1L8DNE3"/>
<dbReference type="PROSITE" id="PS50020">
    <property type="entry name" value="WW_DOMAIN_2"/>
    <property type="match status" value="2"/>
</dbReference>
<evidence type="ECO:0000256" key="1">
    <source>
        <dbReference type="ARBA" id="ARBA00004221"/>
    </source>
</evidence>
<evidence type="ECO:0000313" key="19">
    <source>
        <dbReference type="EMBL" id="JAV07884.1"/>
    </source>
</evidence>
<keyword evidence="6" id="KW-0963">Cytoplasm</keyword>
<dbReference type="GO" id="GO:0005737">
    <property type="term" value="C:cytoplasm"/>
    <property type="evidence" value="ECO:0007669"/>
    <property type="project" value="UniProtKB-SubCell"/>
</dbReference>
<feature type="region of interest" description="Disordered" evidence="16">
    <location>
        <begin position="424"/>
        <end position="446"/>
    </location>
</feature>
<dbReference type="InterPro" id="IPR051105">
    <property type="entry name" value="WWC/KIBRA_Hippo_Reg"/>
</dbReference>
<dbReference type="InterPro" id="IPR035892">
    <property type="entry name" value="C2_domain_sf"/>
</dbReference>
<feature type="domain" description="C2" evidence="17">
    <location>
        <begin position="612"/>
        <end position="731"/>
    </location>
</feature>
<evidence type="ECO:0000256" key="3">
    <source>
        <dbReference type="ARBA" id="ARBA00010585"/>
    </source>
</evidence>
<keyword evidence="11" id="KW-0472">Membrane</keyword>
<dbReference type="SUPFAM" id="SSF51045">
    <property type="entry name" value="WW domain"/>
    <property type="match status" value="2"/>
</dbReference>
<feature type="domain" description="WW" evidence="18">
    <location>
        <begin position="11"/>
        <end position="44"/>
    </location>
</feature>
<feature type="region of interest" description="Disordered" evidence="16">
    <location>
        <begin position="792"/>
        <end position="823"/>
    </location>
</feature>
<evidence type="ECO:0000256" key="11">
    <source>
        <dbReference type="ARBA" id="ARBA00023136"/>
    </source>
</evidence>
<keyword evidence="8" id="KW-0677">Repeat</keyword>
<dbReference type="InterPro" id="IPR036020">
    <property type="entry name" value="WW_dom_sf"/>
</dbReference>
<evidence type="ECO:0000256" key="6">
    <source>
        <dbReference type="ARBA" id="ARBA00022490"/>
    </source>
</evidence>
<organism evidence="19">
    <name type="scientific">Nyssomyia neivai</name>
    <dbReference type="NCBI Taxonomy" id="330878"/>
    <lineage>
        <taxon>Eukaryota</taxon>
        <taxon>Metazoa</taxon>
        <taxon>Ecdysozoa</taxon>
        <taxon>Arthropoda</taxon>
        <taxon>Hexapoda</taxon>
        <taxon>Insecta</taxon>
        <taxon>Pterygota</taxon>
        <taxon>Neoptera</taxon>
        <taxon>Endopterygota</taxon>
        <taxon>Diptera</taxon>
        <taxon>Nematocera</taxon>
        <taxon>Psychodoidea</taxon>
        <taxon>Psychodidae</taxon>
        <taxon>Nyssomyia</taxon>
    </lineage>
</organism>
<dbReference type="PANTHER" id="PTHR14791:SF29">
    <property type="entry name" value="PROTEIN KIBRA"/>
    <property type="match status" value="1"/>
</dbReference>
<proteinExistence type="inferred from homology"/>
<evidence type="ECO:0000256" key="4">
    <source>
        <dbReference type="ARBA" id="ARBA00013712"/>
    </source>
</evidence>
<feature type="region of interest" description="Disordered" evidence="16">
    <location>
        <begin position="479"/>
        <end position="521"/>
    </location>
</feature>
<dbReference type="PROSITE" id="PS01159">
    <property type="entry name" value="WW_DOMAIN_1"/>
    <property type="match status" value="1"/>
</dbReference>
<feature type="domain" description="WW" evidence="18">
    <location>
        <begin position="58"/>
        <end position="91"/>
    </location>
</feature>
<reference evidence="19" key="1">
    <citation type="submission" date="2016-12" db="EMBL/GenBank/DDBJ databases">
        <title>An insight into the sialome and mialome of the sand fly, Nyssomyia neivai.</title>
        <authorList>
            <person name="Sebastian V."/>
            <person name="Goulart T.M."/>
            <person name="Oliveira W."/>
            <person name="Calvo E."/>
            <person name="Oliveira L.F."/>
            <person name="Pinto M.C."/>
            <person name="Rosselino A.M."/>
            <person name="Ribeiro J.M."/>
        </authorList>
    </citation>
    <scope>NUCLEOTIDE SEQUENCE</scope>
</reference>
<dbReference type="Pfam" id="PF25802">
    <property type="entry name" value="WWC1"/>
    <property type="match status" value="1"/>
</dbReference>
<dbReference type="Pfam" id="PF00168">
    <property type="entry name" value="C2"/>
    <property type="match status" value="1"/>
</dbReference>
<feature type="compositionally biased region" description="Basic and acidic residues" evidence="16">
    <location>
        <begin position="504"/>
        <end position="514"/>
    </location>
</feature>
<keyword evidence="9" id="KW-0805">Transcription regulation</keyword>
<feature type="region of interest" description="Disordered" evidence="16">
    <location>
        <begin position="1062"/>
        <end position="1103"/>
    </location>
</feature>
<sequence length="1143" mass="129218">MPKRHSKNGELQLPNGWEVAQDYDGKIYYIDHVSKKTTWIDPRDRYTKPSNFADCIGDELPLGWEEAYDTIIGRYYINHLNQSTQLEDPRQEWKIVQEAMLREYLNSAQDVLEAKKEIFDVKQRRLMLAQDEFNNLNAMAASRTSLYSSSSSISTKFDPELLKADLALSKERVRRLKRELAQITSEISFTQRGVDTLYSVEQKLSARENGCYNLAEVQAIRDEMIKIQKNLVSGEQEKKELKRGLTQLKYDLTRLQYGNGSPVASSLNLAQDRVCVSSQTDLCADIFPLGARLAEVAKTRLQYDEWKKRIKFLQQQLADHVERIEPGQLESDKDRLLLIQEKEQFLKELRSIPATSKTPKDMAEIQATCHQLDQELNQEYEYSNQCIANRLRIHEEKQMLLQQLQDALRSTKLLEERLKSLSSGSTFSISSGSSLGSLSTASSKGSLSGLSFTDIYGDPLSTEPQVDMVDLQRQIQRLSHPSEVSLSPRSSLSMETPPASPMKDSSECATKGDEPTYENTKNLDLNSTVLDCMRLEERLQELEFKQSMGLAPQLSPIYEKPSLLDLPQQQMAMSRSSSASNTRSVSAAVSNESVAGDSGVFEASRALLPNREAAQIQIGLKYSKADGVLHISLERARNLTALCLQEQCQMYFKAALLPNSSQTLRTNNFSDFLKPVFGDSFSTAIHLHKVFTKTLQVNAMAIFGGQREECIGCAQVSLAEFNADDATLKWYNILNFRYLNNLETFEVVGACKEESSDESTIISSQTSTLTRNQGQEDAHNVALAMELNERLNINSDDEEQSAEASGGKDEESSTEDEDQNESTEQMLADYMNEVQNFTPEMADKETNTECAFLPEKARRRLQETAAMSKEPIDDRLVKRSQTFSPSAVVSKNRICRLNRSDSDSAMHFGAATLLHPFQRNSIERRSLRFHNRLPKSVSKIHPSSIPRTSLDLELDLQAQNTKLETLNDEIAKLRDLKQRLEQARDANDAKVAAWALENEDFQKLVESGDPKTPDDKKLQKLMHKKSKEIYKLRKTRLGKGQPDIVSFKEKMAFFTRMGMSVPELPTENTSNEDLTLPENPHGPLNPSRRRRIPPPPSYPHESAQVLHTSAEVHPIPAPRTINESIAEEIEPDYVVDRNYGVEV</sequence>
<dbReference type="PANTHER" id="PTHR14791">
    <property type="entry name" value="BOMB/KIRA PROTEINS"/>
    <property type="match status" value="1"/>
</dbReference>
<evidence type="ECO:0000256" key="8">
    <source>
        <dbReference type="ARBA" id="ARBA00022737"/>
    </source>
</evidence>
<comment type="subcellular location">
    <subcellularLocation>
        <location evidence="1">Apical cell membrane</location>
    </subcellularLocation>
    <subcellularLocation>
        <location evidence="2">Cytoplasm</location>
    </subcellularLocation>
</comment>
<dbReference type="SMART" id="SM00456">
    <property type="entry name" value="WW"/>
    <property type="match status" value="2"/>
</dbReference>
<name>A0A1L8DNE3_9DIPT</name>
<evidence type="ECO:0000256" key="15">
    <source>
        <dbReference type="SAM" id="Coils"/>
    </source>
</evidence>
<dbReference type="Gene3D" id="2.20.70.10">
    <property type="match status" value="2"/>
</dbReference>
<dbReference type="InterPro" id="IPR057747">
    <property type="entry name" value="WWC1_hairpin"/>
</dbReference>
<dbReference type="Pfam" id="PF00397">
    <property type="entry name" value="WW"/>
    <property type="match status" value="1"/>
</dbReference>
<comment type="subunit">
    <text evidence="14">Forms a complex with Mer and Ex. Interacts (via domain WW 1) with Ex (via RXPPXY motif). Interacts with Mer, Sav, Hpo and Wts.</text>
</comment>
<evidence type="ECO:0000256" key="16">
    <source>
        <dbReference type="SAM" id="MobiDB-lite"/>
    </source>
</evidence>
<feature type="region of interest" description="Disordered" evidence="16">
    <location>
        <begin position="756"/>
        <end position="776"/>
    </location>
</feature>
<evidence type="ECO:0000256" key="14">
    <source>
        <dbReference type="ARBA" id="ARBA00025969"/>
    </source>
</evidence>
<evidence type="ECO:0000256" key="13">
    <source>
        <dbReference type="ARBA" id="ARBA00024960"/>
    </source>
</evidence>
<dbReference type="GO" id="GO:0019900">
    <property type="term" value="F:kinase binding"/>
    <property type="evidence" value="ECO:0007669"/>
    <property type="project" value="TreeGrafter"/>
</dbReference>
<dbReference type="Gene3D" id="2.60.40.150">
    <property type="entry name" value="C2 domain"/>
    <property type="match status" value="1"/>
</dbReference>
<keyword evidence="10 15" id="KW-0175">Coiled coil</keyword>
<dbReference type="GO" id="GO:0035330">
    <property type="term" value="P:regulation of hippo signaling"/>
    <property type="evidence" value="ECO:0007669"/>
    <property type="project" value="TreeGrafter"/>
</dbReference>
<comment type="similarity">
    <text evidence="3">Belongs to the WWC family. KIBRA subfamily.</text>
</comment>
<comment type="function">
    <text evidence="13">Regulator of the Hippo/SWH (Sav/Wts/Hpo) signaling pathway, a signaling pathway that plays a pivotal role in organ size control and tumor suppression by restricting proliferation and promoting apoptosis. The core of this pathway is composed of a kinase cascade wherein Hippo (Hpo), in complex with its regulatory protein Salvador (Sav), phosphorylates and activates Warts (Wts) in complex with its regulatory protein Mats, which in turn phosphorylates and inactivates the Yorkie (Yki) oncoprotein. Kibra acts synergistically along with Ex and Mer to regulate the Hippo signaling pathway.</text>
</comment>
<evidence type="ECO:0000256" key="5">
    <source>
        <dbReference type="ARBA" id="ARBA00022475"/>
    </source>
</evidence>
<dbReference type="GO" id="GO:0046621">
    <property type="term" value="P:negative regulation of organ growth"/>
    <property type="evidence" value="ECO:0007669"/>
    <property type="project" value="TreeGrafter"/>
</dbReference>